<proteinExistence type="predicted"/>
<organism evidence="1">
    <name type="scientific">marine sediment metagenome</name>
    <dbReference type="NCBI Taxonomy" id="412755"/>
    <lineage>
        <taxon>unclassified sequences</taxon>
        <taxon>metagenomes</taxon>
        <taxon>ecological metagenomes</taxon>
    </lineage>
</organism>
<dbReference type="SUPFAM" id="SSF48452">
    <property type="entry name" value="TPR-like"/>
    <property type="match status" value="1"/>
</dbReference>
<evidence type="ECO:0000313" key="1">
    <source>
        <dbReference type="EMBL" id="GAF74072.1"/>
    </source>
</evidence>
<dbReference type="Gene3D" id="1.25.40.10">
    <property type="entry name" value="Tetratricopeptide repeat domain"/>
    <property type="match status" value="1"/>
</dbReference>
<gene>
    <name evidence="1" type="ORF">S01H1_03059</name>
</gene>
<dbReference type="EMBL" id="BARS01001609">
    <property type="protein sequence ID" value="GAF74072.1"/>
    <property type="molecule type" value="Genomic_DNA"/>
</dbReference>
<dbReference type="InterPro" id="IPR019734">
    <property type="entry name" value="TPR_rpt"/>
</dbReference>
<dbReference type="AlphaFoldDB" id="X0SDV6"/>
<dbReference type="InterPro" id="IPR011990">
    <property type="entry name" value="TPR-like_helical_dom_sf"/>
</dbReference>
<dbReference type="PROSITE" id="PS50005">
    <property type="entry name" value="TPR"/>
    <property type="match status" value="1"/>
</dbReference>
<name>X0SDV6_9ZZZZ</name>
<sequence>LLPIHRELSVEYQKWVLQRVIYGREDQRQEELIKALLAWAKEETSPLTPAERADMEIAYGDIAIQQGMLPEAHSIFVNIQHDEAYNDLLAKHKATLRRAMVERISKNFAAALRTLDALEMKRIPELWAATKYARAEVYYDMDEYEDAVDEIEVILRTNPDHADAKIMQADLQIKLKKLMEATEVELGPGSSQKTLVPGETLKVTLNDPALAVSGAGTEVEVIVWATSGDKERFFLRQFGDQKTKFRGELATALGA</sequence>
<reference evidence="1" key="1">
    <citation type="journal article" date="2014" name="Front. Microbiol.">
        <title>High frequency of phylogenetically diverse reductive dehalogenase-homologous genes in deep subseafloor sedimentary metagenomes.</title>
        <authorList>
            <person name="Kawai M."/>
            <person name="Futagami T."/>
            <person name="Toyoda A."/>
            <person name="Takaki Y."/>
            <person name="Nishi S."/>
            <person name="Hori S."/>
            <person name="Arai W."/>
            <person name="Tsubouchi T."/>
            <person name="Morono Y."/>
            <person name="Uchiyama I."/>
            <person name="Ito T."/>
            <person name="Fujiyama A."/>
            <person name="Inagaki F."/>
            <person name="Takami H."/>
        </authorList>
    </citation>
    <scope>NUCLEOTIDE SEQUENCE</scope>
    <source>
        <strain evidence="1">Expedition CK06-06</strain>
    </source>
</reference>
<protein>
    <submittedName>
        <fullName evidence="1">Uncharacterized protein</fullName>
    </submittedName>
</protein>
<feature type="non-terminal residue" evidence="1">
    <location>
        <position position="255"/>
    </location>
</feature>
<comment type="caution">
    <text evidence="1">The sequence shown here is derived from an EMBL/GenBank/DDBJ whole genome shotgun (WGS) entry which is preliminary data.</text>
</comment>
<accession>X0SDV6</accession>
<feature type="non-terminal residue" evidence="1">
    <location>
        <position position="1"/>
    </location>
</feature>